<dbReference type="RefSeq" id="WP_177136638.1">
    <property type="nucleotide sequence ID" value="NZ_VYGV01000015.1"/>
</dbReference>
<evidence type="ECO:0000313" key="2">
    <source>
        <dbReference type="Proteomes" id="UP000545507"/>
    </source>
</evidence>
<keyword evidence="2" id="KW-1185">Reference proteome</keyword>
<proteinExistence type="predicted"/>
<sequence>MNTPDHPGVPAAYHGVWARTLLETPEGRDTSTWVRWLQTGLWHGDLRVPPDAPRDTPEGRAQTQGFAGTTAITRPDAALPEVCTWQRVIDFQPPRSTPDAGHMVFETPARVIETGIHGLYLEVWERLPGSLGRRIALARLDADGQPTAERLLVAGVYCMHLRPRVAAWPADLVPGETLGDLIRRHPTQAGALLDFEIAFGRKEHGVWTLERATQPALEGQVLPCALHRVDAARARVERGPLAGGWQVLEWVDDTRNEAIAEMHERP</sequence>
<name>A0A7Y8GY99_9BURK</name>
<dbReference type="EMBL" id="VYGV01000015">
    <property type="protein sequence ID" value="NWF46736.1"/>
    <property type="molecule type" value="Genomic_DNA"/>
</dbReference>
<evidence type="ECO:0000313" key="1">
    <source>
        <dbReference type="EMBL" id="NWF46736.1"/>
    </source>
</evidence>
<reference evidence="1 2" key="1">
    <citation type="submission" date="2019-09" db="EMBL/GenBank/DDBJ databases">
        <title>Hydrogenophaga aromatica sp. nov., isolated from a para-xylene-degrading enrichment culture.</title>
        <authorList>
            <person name="Tancsics A."/>
            <person name="Banerjee S."/>
        </authorList>
    </citation>
    <scope>NUCLEOTIDE SEQUENCE [LARGE SCALE GENOMIC DNA]</scope>
    <source>
        <strain evidence="1 2">D2P1</strain>
    </source>
</reference>
<comment type="caution">
    <text evidence="1">The sequence shown here is derived from an EMBL/GenBank/DDBJ whole genome shotgun (WGS) entry which is preliminary data.</text>
</comment>
<dbReference type="AlphaFoldDB" id="A0A7Y8GY99"/>
<gene>
    <name evidence="1" type="ORF">F3K02_15970</name>
</gene>
<dbReference type="Proteomes" id="UP000545507">
    <property type="component" value="Unassembled WGS sequence"/>
</dbReference>
<accession>A0A7Y8GY99</accession>
<organism evidence="1 2">
    <name type="scientific">Hydrogenophaga aromaticivorans</name>
    <dbReference type="NCBI Taxonomy" id="2610898"/>
    <lineage>
        <taxon>Bacteria</taxon>
        <taxon>Pseudomonadati</taxon>
        <taxon>Pseudomonadota</taxon>
        <taxon>Betaproteobacteria</taxon>
        <taxon>Burkholderiales</taxon>
        <taxon>Comamonadaceae</taxon>
        <taxon>Hydrogenophaga</taxon>
    </lineage>
</organism>
<protein>
    <submittedName>
        <fullName evidence="1">Uncharacterized protein</fullName>
    </submittedName>
</protein>